<organism evidence="2 3">
    <name type="scientific">Marinibaculum pumilum</name>
    <dbReference type="NCBI Taxonomy" id="1766165"/>
    <lineage>
        <taxon>Bacteria</taxon>
        <taxon>Pseudomonadati</taxon>
        <taxon>Pseudomonadota</taxon>
        <taxon>Alphaproteobacteria</taxon>
        <taxon>Rhodospirillales</taxon>
        <taxon>Rhodospirillaceae</taxon>
        <taxon>Marinibaculum</taxon>
    </lineage>
</organism>
<keyword evidence="2" id="KW-0315">Glutamine amidotransferase</keyword>
<feature type="domain" description="Glutamine amidotransferase" evidence="1">
    <location>
        <begin position="43"/>
        <end position="185"/>
    </location>
</feature>
<dbReference type="Pfam" id="PF00117">
    <property type="entry name" value="GATase"/>
    <property type="match status" value="1"/>
</dbReference>
<dbReference type="CDD" id="cd01741">
    <property type="entry name" value="GATase1_1"/>
    <property type="match status" value="1"/>
</dbReference>
<name>A0ABV7L7V3_9PROT</name>
<evidence type="ECO:0000259" key="1">
    <source>
        <dbReference type="Pfam" id="PF00117"/>
    </source>
</evidence>
<dbReference type="PROSITE" id="PS51273">
    <property type="entry name" value="GATASE_TYPE_1"/>
    <property type="match status" value="1"/>
</dbReference>
<sequence length="246" mass="26143">MRFLVLQHHPVEHPGMLRDFWRAAGIAWDAVELDAGEPLPADTARYAAIVSMGGPMDVWEEEAHPWIAAEKALLRRWVGEQDRPFLGICLGHQMLAAALGGHVGPMPPGEVGLDRVRLTEAGRADPLLAAQPAEMAVFQWHTAGVHALPAGAVALAESGPCPVQAFRFGRAAWGLQFHVEVTADTVGEWAGIPAYKKALEDLFGAGAVPRIEADVAAALPGFNATAKKLNDAFLAQVQGMTVAAAD</sequence>
<dbReference type="InterPro" id="IPR044992">
    <property type="entry name" value="ChyE-like"/>
</dbReference>
<proteinExistence type="predicted"/>
<keyword evidence="3" id="KW-1185">Reference proteome</keyword>
<comment type="caution">
    <text evidence="2">The sequence shown here is derived from an EMBL/GenBank/DDBJ whole genome shotgun (WGS) entry which is preliminary data.</text>
</comment>
<reference evidence="3" key="1">
    <citation type="journal article" date="2019" name="Int. J. Syst. Evol. Microbiol.">
        <title>The Global Catalogue of Microorganisms (GCM) 10K type strain sequencing project: providing services to taxonomists for standard genome sequencing and annotation.</title>
        <authorList>
            <consortium name="The Broad Institute Genomics Platform"/>
            <consortium name="The Broad Institute Genome Sequencing Center for Infectious Disease"/>
            <person name="Wu L."/>
            <person name="Ma J."/>
        </authorList>
    </citation>
    <scope>NUCLEOTIDE SEQUENCE [LARGE SCALE GENOMIC DNA]</scope>
    <source>
        <strain evidence="3">KCTC 42964</strain>
    </source>
</reference>
<evidence type="ECO:0000313" key="3">
    <source>
        <dbReference type="Proteomes" id="UP001595528"/>
    </source>
</evidence>
<dbReference type="Gene3D" id="3.40.50.880">
    <property type="match status" value="1"/>
</dbReference>
<dbReference type="PANTHER" id="PTHR42695:SF5">
    <property type="entry name" value="GLUTAMINE AMIDOTRANSFERASE YLR126C-RELATED"/>
    <property type="match status" value="1"/>
</dbReference>
<dbReference type="RefSeq" id="WP_379906073.1">
    <property type="nucleotide sequence ID" value="NZ_JBHRTR010000048.1"/>
</dbReference>
<dbReference type="Proteomes" id="UP001595528">
    <property type="component" value="Unassembled WGS sequence"/>
</dbReference>
<accession>A0ABV7L7V3</accession>
<gene>
    <name evidence="2" type="ORF">ACFOGJ_25745</name>
</gene>
<dbReference type="InterPro" id="IPR029062">
    <property type="entry name" value="Class_I_gatase-like"/>
</dbReference>
<dbReference type="PANTHER" id="PTHR42695">
    <property type="entry name" value="GLUTAMINE AMIDOTRANSFERASE YLR126C-RELATED"/>
    <property type="match status" value="1"/>
</dbReference>
<evidence type="ECO:0000313" key="2">
    <source>
        <dbReference type="EMBL" id="MFC3230678.1"/>
    </source>
</evidence>
<dbReference type="InterPro" id="IPR017926">
    <property type="entry name" value="GATASE"/>
</dbReference>
<dbReference type="EMBL" id="JBHRTR010000048">
    <property type="protein sequence ID" value="MFC3230678.1"/>
    <property type="molecule type" value="Genomic_DNA"/>
</dbReference>
<protein>
    <submittedName>
        <fullName evidence="2">Type 1 glutamine amidotransferase</fullName>
    </submittedName>
</protein>
<dbReference type="SUPFAM" id="SSF52317">
    <property type="entry name" value="Class I glutamine amidotransferase-like"/>
    <property type="match status" value="1"/>
</dbReference>